<evidence type="ECO:0008006" key="3">
    <source>
        <dbReference type="Google" id="ProtNLM"/>
    </source>
</evidence>
<organism evidence="1 2">
    <name type="scientific">Bacillus cereus</name>
    <dbReference type="NCBI Taxonomy" id="1396"/>
    <lineage>
        <taxon>Bacteria</taxon>
        <taxon>Bacillati</taxon>
        <taxon>Bacillota</taxon>
        <taxon>Bacilli</taxon>
        <taxon>Bacillales</taxon>
        <taxon>Bacillaceae</taxon>
        <taxon>Bacillus</taxon>
        <taxon>Bacillus cereus group</taxon>
    </lineage>
</organism>
<sequence length="126" mass="14531">MEQKNIYVGHPNSINYLEELYPTIRKTDFFKTNNVVFPHESSEELFNSKDFLKTCSLMIAEGSEHATGLGIELGWADMLEVPILCIYKKGKKIAGSYHAVSKHFIEYENEDDLVKQLNSYMTSFLR</sequence>
<evidence type="ECO:0000313" key="2">
    <source>
        <dbReference type="Proteomes" id="UP000219922"/>
    </source>
</evidence>
<dbReference type="Proteomes" id="UP000219922">
    <property type="component" value="Unassembled WGS sequence"/>
</dbReference>
<reference evidence="1 2" key="1">
    <citation type="submission" date="2017-09" db="EMBL/GenBank/DDBJ databases">
        <title>Large-scale bioinformatics analysis of Bacillus genomes uncovers conserved roles of natural products in bacterial physiology.</title>
        <authorList>
            <consortium name="Agbiome Team Llc"/>
            <person name="Bleich R.M."/>
            <person name="Grubbs K.J."/>
            <person name="Santa Maria K.C."/>
            <person name="Allen S.E."/>
            <person name="Farag S."/>
            <person name="Shank E.A."/>
            <person name="Bowers A."/>
        </authorList>
    </citation>
    <scope>NUCLEOTIDE SEQUENCE [LARGE SCALE GENOMIC DNA]</scope>
    <source>
        <strain evidence="1 2">AFS092789</strain>
    </source>
</reference>
<dbReference type="EMBL" id="NVMX01000080">
    <property type="protein sequence ID" value="PDZ94986.1"/>
    <property type="molecule type" value="Genomic_DNA"/>
</dbReference>
<dbReference type="AlphaFoldDB" id="A0A9X6XW87"/>
<name>A0A9X6XW87_BACCE</name>
<gene>
    <name evidence="1" type="ORF">CON36_30905</name>
</gene>
<proteinExistence type="predicted"/>
<dbReference type="Gene3D" id="3.40.50.450">
    <property type="match status" value="1"/>
</dbReference>
<accession>A0A9X6XW87</accession>
<evidence type="ECO:0000313" key="1">
    <source>
        <dbReference type="EMBL" id="PDZ94986.1"/>
    </source>
</evidence>
<dbReference type="RefSeq" id="WP_098006339.1">
    <property type="nucleotide sequence ID" value="NZ_NVMX01000080.1"/>
</dbReference>
<dbReference type="SUPFAM" id="SSF52309">
    <property type="entry name" value="N-(deoxy)ribosyltransferase-like"/>
    <property type="match status" value="1"/>
</dbReference>
<protein>
    <recommendedName>
        <fullName evidence="3">Nucleoside 2-deoxyribosyltransferase</fullName>
    </recommendedName>
</protein>
<comment type="caution">
    <text evidence="1">The sequence shown here is derived from an EMBL/GenBank/DDBJ whole genome shotgun (WGS) entry which is preliminary data.</text>
</comment>